<protein>
    <recommendedName>
        <fullName evidence="3">DNA polymerase alpha subunit B</fullName>
    </recommendedName>
</protein>
<evidence type="ECO:0000256" key="2">
    <source>
        <dbReference type="ARBA" id="ARBA00007299"/>
    </source>
</evidence>
<dbReference type="Pfam" id="PF04042">
    <property type="entry name" value="DNA_pol_E_B"/>
    <property type="match status" value="1"/>
</dbReference>
<dbReference type="EMBL" id="JALJOQ010000044">
    <property type="protein sequence ID" value="KAK9805391.1"/>
    <property type="molecule type" value="Genomic_DNA"/>
</dbReference>
<evidence type="ECO:0000256" key="6">
    <source>
        <dbReference type="SAM" id="MobiDB-lite"/>
    </source>
</evidence>
<organism evidence="9 10">
    <name type="scientific">Symbiochloris irregularis</name>
    <dbReference type="NCBI Taxonomy" id="706552"/>
    <lineage>
        <taxon>Eukaryota</taxon>
        <taxon>Viridiplantae</taxon>
        <taxon>Chlorophyta</taxon>
        <taxon>core chlorophytes</taxon>
        <taxon>Trebouxiophyceae</taxon>
        <taxon>Trebouxiales</taxon>
        <taxon>Trebouxiaceae</taxon>
        <taxon>Symbiochloris</taxon>
    </lineage>
</organism>
<comment type="subcellular location">
    <subcellularLocation>
        <location evidence="1">Nucleus</location>
    </subcellularLocation>
</comment>
<dbReference type="Proteomes" id="UP001465755">
    <property type="component" value="Unassembled WGS sequence"/>
</dbReference>
<comment type="caution">
    <text evidence="9">The sequence shown here is derived from an EMBL/GenBank/DDBJ whole genome shotgun (WGS) entry which is preliminary data.</text>
</comment>
<accession>A0AAW1P675</accession>
<evidence type="ECO:0000313" key="10">
    <source>
        <dbReference type="Proteomes" id="UP001465755"/>
    </source>
</evidence>
<keyword evidence="4" id="KW-0235">DNA replication</keyword>
<evidence type="ECO:0000256" key="1">
    <source>
        <dbReference type="ARBA" id="ARBA00004123"/>
    </source>
</evidence>
<dbReference type="InterPro" id="IPR007185">
    <property type="entry name" value="DNA_pol_a/d/e_bsu"/>
</dbReference>
<dbReference type="PANTHER" id="PTHR23061">
    <property type="entry name" value="DNA POLYMERASE 2 ALPHA 70 KDA SUBUNIT"/>
    <property type="match status" value="1"/>
</dbReference>
<evidence type="ECO:0000256" key="3">
    <source>
        <dbReference type="ARBA" id="ARBA00018596"/>
    </source>
</evidence>
<feature type="domain" description="DNA polymerase alpha/delta/epsilon subunit B" evidence="7">
    <location>
        <begin position="238"/>
        <end position="440"/>
    </location>
</feature>
<dbReference type="GO" id="GO:0003677">
    <property type="term" value="F:DNA binding"/>
    <property type="evidence" value="ECO:0007669"/>
    <property type="project" value="InterPro"/>
</dbReference>
<dbReference type="InterPro" id="IPR016722">
    <property type="entry name" value="DNA_pol_alpha_bsu"/>
</dbReference>
<feature type="compositionally biased region" description="Polar residues" evidence="6">
    <location>
        <begin position="37"/>
        <end position="60"/>
    </location>
</feature>
<evidence type="ECO:0000259" key="8">
    <source>
        <dbReference type="Pfam" id="PF22062"/>
    </source>
</evidence>
<dbReference type="InterPro" id="IPR054300">
    <property type="entry name" value="OB_DPOA2"/>
</dbReference>
<sequence>MQMISSRPTPSRFKPKPPQDAETPAVPPRNVVADVTATLSLSQPTAKPSSEPALTSFQQRQQRGSVLVSLNEDLELDGGDQAAKGPLSLRVIDAVSQVLRPKYMTERLADKVAYLDSRIEEFAHELEEQNDSCAAQPLHIASQEESVYVGRVCGDDDTSFSAAPGSVFLEGSLRHSQGHRVQLDLSHLEEYRAFPGQVLPVRGVNPTGGCLIARQLVAPKLLPRATPASTNSAGSLSVIIAVGPYTTSEDLSYEPLQELLKVCERLQPQSLLLLGPFVDADHPQIADGTCEEPFDKLFTTKVLEPVREHCMDHGTQAVMLPSTRDVHHEPLFPQPPFHLDGGGDVVMAPNPAMLQVGPVTVGAVTTDVLRHLSPVEAARSQRPANRMVSLASHLVTQRSFYPLYPAAPGAVLDTSRGAHLRMACTPDILITPSDLTSFAKPLLLQSCTPAVHSDFVREQALGPIWCSKKCEDALY</sequence>
<dbReference type="Gene3D" id="3.60.21.60">
    <property type="match status" value="1"/>
</dbReference>
<evidence type="ECO:0000256" key="4">
    <source>
        <dbReference type="ARBA" id="ARBA00022705"/>
    </source>
</evidence>
<evidence type="ECO:0000259" key="7">
    <source>
        <dbReference type="Pfam" id="PF04042"/>
    </source>
</evidence>
<dbReference type="PANTHER" id="PTHR23061:SF12">
    <property type="entry name" value="DNA POLYMERASE ALPHA SUBUNIT B"/>
    <property type="match status" value="1"/>
</dbReference>
<dbReference type="Pfam" id="PF22062">
    <property type="entry name" value="OB_DPOA2"/>
    <property type="match status" value="1"/>
</dbReference>
<dbReference type="GO" id="GO:0005658">
    <property type="term" value="C:alpha DNA polymerase:primase complex"/>
    <property type="evidence" value="ECO:0007669"/>
    <property type="project" value="TreeGrafter"/>
</dbReference>
<feature type="domain" description="DNA polymerase alpha subunit B OB" evidence="8">
    <location>
        <begin position="115"/>
        <end position="216"/>
    </location>
</feature>
<dbReference type="PIRSF" id="PIRSF018300">
    <property type="entry name" value="DNA_pol_alph_2"/>
    <property type="match status" value="1"/>
</dbReference>
<gene>
    <name evidence="9" type="ORF">WJX73_010376</name>
</gene>
<comment type="similarity">
    <text evidence="2">Belongs to the DNA polymerase alpha subunit B family.</text>
</comment>
<evidence type="ECO:0000313" key="9">
    <source>
        <dbReference type="EMBL" id="KAK9805391.1"/>
    </source>
</evidence>
<dbReference type="GO" id="GO:0006270">
    <property type="term" value="P:DNA replication initiation"/>
    <property type="evidence" value="ECO:0007669"/>
    <property type="project" value="TreeGrafter"/>
</dbReference>
<evidence type="ECO:0000256" key="5">
    <source>
        <dbReference type="ARBA" id="ARBA00023242"/>
    </source>
</evidence>
<keyword evidence="10" id="KW-1185">Reference proteome</keyword>
<keyword evidence="5" id="KW-0539">Nucleus</keyword>
<name>A0AAW1P675_9CHLO</name>
<dbReference type="AlphaFoldDB" id="A0AAW1P675"/>
<proteinExistence type="inferred from homology"/>
<reference evidence="9 10" key="1">
    <citation type="journal article" date="2024" name="Nat. Commun.">
        <title>Phylogenomics reveals the evolutionary origins of lichenization in chlorophyte algae.</title>
        <authorList>
            <person name="Puginier C."/>
            <person name="Libourel C."/>
            <person name="Otte J."/>
            <person name="Skaloud P."/>
            <person name="Haon M."/>
            <person name="Grisel S."/>
            <person name="Petersen M."/>
            <person name="Berrin J.G."/>
            <person name="Delaux P.M."/>
            <person name="Dal Grande F."/>
            <person name="Keller J."/>
        </authorList>
    </citation>
    <scope>NUCLEOTIDE SEQUENCE [LARGE SCALE GENOMIC DNA]</scope>
    <source>
        <strain evidence="9 10">SAG 2036</strain>
    </source>
</reference>
<feature type="region of interest" description="Disordered" evidence="6">
    <location>
        <begin position="1"/>
        <end position="60"/>
    </location>
</feature>